<accession>A0A3B0Y6Z4</accession>
<evidence type="ECO:0000256" key="1">
    <source>
        <dbReference type="SAM" id="MobiDB-lite"/>
    </source>
</evidence>
<feature type="region of interest" description="Disordered" evidence="1">
    <location>
        <begin position="92"/>
        <end position="171"/>
    </location>
</feature>
<reference evidence="2" key="1">
    <citation type="submission" date="2018-06" db="EMBL/GenBank/DDBJ databases">
        <authorList>
            <person name="Zhirakovskaya E."/>
        </authorList>
    </citation>
    <scope>NUCLEOTIDE SEQUENCE</scope>
</reference>
<evidence type="ECO:0000313" key="2">
    <source>
        <dbReference type="EMBL" id="VAW71132.1"/>
    </source>
</evidence>
<gene>
    <name evidence="2" type="ORF">MNBD_GAMMA12-1278</name>
</gene>
<feature type="compositionally biased region" description="Basic and acidic residues" evidence="1">
    <location>
        <begin position="143"/>
        <end position="155"/>
    </location>
</feature>
<proteinExistence type="predicted"/>
<organism evidence="2">
    <name type="scientific">hydrothermal vent metagenome</name>
    <dbReference type="NCBI Taxonomy" id="652676"/>
    <lineage>
        <taxon>unclassified sequences</taxon>
        <taxon>metagenomes</taxon>
        <taxon>ecological metagenomes</taxon>
    </lineage>
</organism>
<protein>
    <submittedName>
        <fullName evidence="2">Uncharacterized protein</fullName>
    </submittedName>
</protein>
<name>A0A3B0Y6Z4_9ZZZZ</name>
<dbReference type="EMBL" id="UOFL01000010">
    <property type="protein sequence ID" value="VAW71132.1"/>
    <property type="molecule type" value="Genomic_DNA"/>
</dbReference>
<dbReference type="AlphaFoldDB" id="A0A3B0Y6Z4"/>
<feature type="compositionally biased region" description="Low complexity" evidence="1">
    <location>
        <begin position="92"/>
        <end position="105"/>
    </location>
</feature>
<feature type="compositionally biased region" description="Low complexity" evidence="1">
    <location>
        <begin position="119"/>
        <end position="136"/>
    </location>
</feature>
<sequence length="417" mass="46607">MDEQSKTRLSTIFKICYKGRCEFALGPEANLAIVDIDNNEIVWEEFIQQYPGLPVIVMSDSPVDLVGVTYVAKPAKLDLLWNSISTLADTSSSLLSNTNNSTSSSRKVHNNQATNTHASTNNSQQTQRRNNSSKQNVDAATESSRKLRTPDRAKSESTQPKSSPNLNQQQVNNNTTANAINTKLKVGNNTPNVINEHKEPDKDTVYYNMDGLLLSHLLSILKENQGTKKAIHIECWRDRSLILNPSVGQVYTDLTDSQIKYLGAVPREKQFTIKNNIKGKGNEVLSAHLNNGLQCFSIEYFLWDLALRTARGRIPEGTHLTQPQYLSRWPNFPRLPHTPHGMRMASVWVNKPYSLDQMTTKMGVAQEDVFSFYSASLSIGLMGADIQQNDVAVVEKKVVKKRGLLASILRSLVPNNH</sequence>